<keyword evidence="4" id="KW-0819">tRNA processing</keyword>
<dbReference type="SMART" id="SM01144">
    <property type="entry name" value="DTW"/>
    <property type="match status" value="1"/>
</dbReference>
<sequence length="203" mass="22648">MCPECALPTVYCVCSSRPQLEASICFCLLMDSREPSKSSNTGRLIKSCLAETKVFIWSRTQPDQGLMALLESSYWQPYLIFPGEYAAPHQQVVEALPASARRPLLIILDATWLQARKIFRKSPYLQALPVLSLPRGNPSAYRLRRSREAAHLCTAEVAIACLGLAGEKRQAELLDDYFETFSTAWLAARDRKAVGNQLALNVV</sequence>
<dbReference type="AlphaFoldDB" id="A0A0F9VXD7"/>
<dbReference type="PANTHER" id="PTHR21392:SF1">
    <property type="entry name" value="TRNA-URIDINE AMINOCARBOXYPROPYLTRANSFERASE"/>
    <property type="match status" value="1"/>
</dbReference>
<evidence type="ECO:0000256" key="2">
    <source>
        <dbReference type="ARBA" id="ARBA00022679"/>
    </source>
</evidence>
<evidence type="ECO:0000256" key="1">
    <source>
        <dbReference type="ARBA" id="ARBA00012386"/>
    </source>
</evidence>
<dbReference type="EC" id="2.5.1.25" evidence="1"/>
<organism evidence="6">
    <name type="scientific">marine sediment metagenome</name>
    <dbReference type="NCBI Taxonomy" id="412755"/>
    <lineage>
        <taxon>unclassified sequences</taxon>
        <taxon>metagenomes</taxon>
        <taxon>ecological metagenomes</taxon>
    </lineage>
</organism>
<accession>A0A0F9VXD7</accession>
<dbReference type="PANTHER" id="PTHR21392">
    <property type="entry name" value="TRNA-URIDINE AMINOCARBOXYPROPYLTRANSFERASE 2"/>
    <property type="match status" value="1"/>
</dbReference>
<keyword evidence="2" id="KW-0808">Transferase</keyword>
<dbReference type="InterPro" id="IPR039262">
    <property type="entry name" value="DTWD2/TAPT"/>
</dbReference>
<comment type="caution">
    <text evidence="6">The sequence shown here is derived from an EMBL/GenBank/DDBJ whole genome shotgun (WGS) entry which is preliminary data.</text>
</comment>
<dbReference type="EMBL" id="LAZR01000006">
    <property type="protein sequence ID" value="KKO09701.1"/>
    <property type="molecule type" value="Genomic_DNA"/>
</dbReference>
<dbReference type="GO" id="GO:0008033">
    <property type="term" value="P:tRNA processing"/>
    <property type="evidence" value="ECO:0007669"/>
    <property type="project" value="UniProtKB-KW"/>
</dbReference>
<evidence type="ECO:0000313" key="6">
    <source>
        <dbReference type="EMBL" id="KKO09701.1"/>
    </source>
</evidence>
<evidence type="ECO:0000256" key="4">
    <source>
        <dbReference type="ARBA" id="ARBA00022694"/>
    </source>
</evidence>
<evidence type="ECO:0000256" key="3">
    <source>
        <dbReference type="ARBA" id="ARBA00022691"/>
    </source>
</evidence>
<reference evidence="6" key="1">
    <citation type="journal article" date="2015" name="Nature">
        <title>Complex archaea that bridge the gap between prokaryotes and eukaryotes.</title>
        <authorList>
            <person name="Spang A."/>
            <person name="Saw J.H."/>
            <person name="Jorgensen S.L."/>
            <person name="Zaremba-Niedzwiedzka K."/>
            <person name="Martijn J."/>
            <person name="Lind A.E."/>
            <person name="van Eijk R."/>
            <person name="Schleper C."/>
            <person name="Guy L."/>
            <person name="Ettema T.J."/>
        </authorList>
    </citation>
    <scope>NUCLEOTIDE SEQUENCE</scope>
</reference>
<protein>
    <recommendedName>
        <fullName evidence="1">tRNA-uridine aminocarboxypropyltransferase</fullName>
        <ecNumber evidence="1">2.5.1.25</ecNumber>
    </recommendedName>
</protein>
<evidence type="ECO:0000259" key="5">
    <source>
        <dbReference type="SMART" id="SM01144"/>
    </source>
</evidence>
<dbReference type="Pfam" id="PF03942">
    <property type="entry name" value="DTW"/>
    <property type="match status" value="1"/>
</dbReference>
<dbReference type="GO" id="GO:0016432">
    <property type="term" value="F:tRNA-uridine aminocarboxypropyltransferase activity"/>
    <property type="evidence" value="ECO:0007669"/>
    <property type="project" value="UniProtKB-EC"/>
</dbReference>
<keyword evidence="3" id="KW-0949">S-adenosyl-L-methionine</keyword>
<proteinExistence type="predicted"/>
<dbReference type="InterPro" id="IPR005636">
    <property type="entry name" value="DTW"/>
</dbReference>
<gene>
    <name evidence="6" type="ORF">LCGC14_0031950</name>
</gene>
<name>A0A0F9VXD7_9ZZZZ</name>
<feature type="domain" description="DTW" evidence="5">
    <location>
        <begin position="1"/>
        <end position="190"/>
    </location>
</feature>